<name>A0A0V1DK33_TRIPS</name>
<organism evidence="1 2">
    <name type="scientific">Trichinella pseudospiralis</name>
    <name type="common">Parasitic roundworm</name>
    <dbReference type="NCBI Taxonomy" id="6337"/>
    <lineage>
        <taxon>Eukaryota</taxon>
        <taxon>Metazoa</taxon>
        <taxon>Ecdysozoa</taxon>
        <taxon>Nematoda</taxon>
        <taxon>Enoplea</taxon>
        <taxon>Dorylaimia</taxon>
        <taxon>Trichinellida</taxon>
        <taxon>Trichinellidae</taxon>
        <taxon>Trichinella</taxon>
    </lineage>
</organism>
<dbReference type="AlphaFoldDB" id="A0A0V1DK33"/>
<accession>A0A0V1DK33</accession>
<dbReference type="EMBL" id="JYDT01004209">
    <property type="protein sequence ID" value="KRY61813.1"/>
    <property type="molecule type" value="Genomic_DNA"/>
</dbReference>
<proteinExistence type="predicted"/>
<evidence type="ECO:0000313" key="2">
    <source>
        <dbReference type="Proteomes" id="UP000054995"/>
    </source>
</evidence>
<sequence length="45" mass="4788">MQIILFPEAWPGASPRADDFGKFENLKIFLNLASGNAPGNAQGIA</sequence>
<keyword evidence="2" id="KW-1185">Reference proteome</keyword>
<comment type="caution">
    <text evidence="1">The sequence shown here is derived from an EMBL/GenBank/DDBJ whole genome shotgun (WGS) entry which is preliminary data.</text>
</comment>
<gene>
    <name evidence="1" type="ORF">T4D_10603</name>
</gene>
<reference evidence="1 2" key="1">
    <citation type="submission" date="2015-01" db="EMBL/GenBank/DDBJ databases">
        <title>Evolution of Trichinella species and genotypes.</title>
        <authorList>
            <person name="Korhonen P.K."/>
            <person name="Edoardo P."/>
            <person name="Giuseppe L.R."/>
            <person name="Gasser R.B."/>
        </authorList>
    </citation>
    <scope>NUCLEOTIDE SEQUENCE [LARGE SCALE GENOMIC DNA]</scope>
    <source>
        <strain evidence="1">ISS470</strain>
    </source>
</reference>
<protein>
    <submittedName>
        <fullName evidence="1">Uncharacterized protein</fullName>
    </submittedName>
</protein>
<evidence type="ECO:0000313" key="1">
    <source>
        <dbReference type="EMBL" id="KRY61813.1"/>
    </source>
</evidence>
<dbReference type="Proteomes" id="UP000054995">
    <property type="component" value="Unassembled WGS sequence"/>
</dbReference>